<dbReference type="InterPro" id="IPR002156">
    <property type="entry name" value="RNaseH_domain"/>
</dbReference>
<evidence type="ECO:0000313" key="3">
    <source>
        <dbReference type="Proteomes" id="UP000265520"/>
    </source>
</evidence>
<evidence type="ECO:0000259" key="1">
    <source>
        <dbReference type="Pfam" id="PF13456"/>
    </source>
</evidence>
<dbReference type="GO" id="GO:0004523">
    <property type="term" value="F:RNA-DNA hybrid ribonuclease activity"/>
    <property type="evidence" value="ECO:0007669"/>
    <property type="project" value="InterPro"/>
</dbReference>
<proteinExistence type="predicted"/>
<evidence type="ECO:0000313" key="2">
    <source>
        <dbReference type="EMBL" id="MCI21718.1"/>
    </source>
</evidence>
<keyword evidence="3" id="KW-1185">Reference proteome</keyword>
<dbReference type="EMBL" id="LXQA010126460">
    <property type="protein sequence ID" value="MCI21718.1"/>
    <property type="molecule type" value="Genomic_DNA"/>
</dbReference>
<sequence>MLVSSIMRVLVDGAGALEEAMDNLFLQVQMFFYKKLNIIEGEAMTIKEAMSETIQRGFTQVIFESDSKVVVDAILSRNVGVSEFCSIIS</sequence>
<organism evidence="2 3">
    <name type="scientific">Trifolium medium</name>
    <dbReference type="NCBI Taxonomy" id="97028"/>
    <lineage>
        <taxon>Eukaryota</taxon>
        <taxon>Viridiplantae</taxon>
        <taxon>Streptophyta</taxon>
        <taxon>Embryophyta</taxon>
        <taxon>Tracheophyta</taxon>
        <taxon>Spermatophyta</taxon>
        <taxon>Magnoliopsida</taxon>
        <taxon>eudicotyledons</taxon>
        <taxon>Gunneridae</taxon>
        <taxon>Pentapetalae</taxon>
        <taxon>rosids</taxon>
        <taxon>fabids</taxon>
        <taxon>Fabales</taxon>
        <taxon>Fabaceae</taxon>
        <taxon>Papilionoideae</taxon>
        <taxon>50 kb inversion clade</taxon>
        <taxon>NPAAA clade</taxon>
        <taxon>Hologalegina</taxon>
        <taxon>IRL clade</taxon>
        <taxon>Trifolieae</taxon>
        <taxon>Trifolium</taxon>
    </lineage>
</organism>
<feature type="non-terminal residue" evidence="2">
    <location>
        <position position="89"/>
    </location>
</feature>
<accession>A0A392QC40</accession>
<protein>
    <recommendedName>
        <fullName evidence="1">RNase H type-1 domain-containing protein</fullName>
    </recommendedName>
</protein>
<name>A0A392QC40_9FABA</name>
<dbReference type="Proteomes" id="UP000265520">
    <property type="component" value="Unassembled WGS sequence"/>
</dbReference>
<dbReference type="AlphaFoldDB" id="A0A392QC40"/>
<reference evidence="2 3" key="1">
    <citation type="journal article" date="2018" name="Front. Plant Sci.">
        <title>Red Clover (Trifolium pratense) and Zigzag Clover (T. medium) - A Picture of Genomic Similarities and Differences.</title>
        <authorList>
            <person name="Dluhosova J."/>
            <person name="Istvanek J."/>
            <person name="Nedelnik J."/>
            <person name="Repkova J."/>
        </authorList>
    </citation>
    <scope>NUCLEOTIDE SEQUENCE [LARGE SCALE GENOMIC DNA]</scope>
    <source>
        <strain evidence="3">cv. 10/8</strain>
        <tissue evidence="2">Leaf</tissue>
    </source>
</reference>
<feature type="domain" description="RNase H type-1" evidence="1">
    <location>
        <begin position="15"/>
        <end position="78"/>
    </location>
</feature>
<dbReference type="Pfam" id="PF13456">
    <property type="entry name" value="RVT_3"/>
    <property type="match status" value="1"/>
</dbReference>
<comment type="caution">
    <text evidence="2">The sequence shown here is derived from an EMBL/GenBank/DDBJ whole genome shotgun (WGS) entry which is preliminary data.</text>
</comment>
<dbReference type="GO" id="GO:0003676">
    <property type="term" value="F:nucleic acid binding"/>
    <property type="evidence" value="ECO:0007669"/>
    <property type="project" value="InterPro"/>
</dbReference>